<dbReference type="PANTHER" id="PTHR43227:SF8">
    <property type="entry name" value="DIACETYLCHITOBIOSE UPTAKE SYSTEM PERMEASE PROTEIN DASB"/>
    <property type="match status" value="1"/>
</dbReference>
<dbReference type="GO" id="GO:0055085">
    <property type="term" value="P:transmembrane transport"/>
    <property type="evidence" value="ECO:0007669"/>
    <property type="project" value="InterPro"/>
</dbReference>
<feature type="transmembrane region" description="Helical" evidence="7">
    <location>
        <begin position="37"/>
        <end position="57"/>
    </location>
</feature>
<comment type="subcellular location">
    <subcellularLocation>
        <location evidence="1 7">Cell membrane</location>
        <topology evidence="1 7">Multi-pass membrane protein</topology>
    </subcellularLocation>
</comment>
<proteinExistence type="inferred from homology"/>
<evidence type="ECO:0000259" key="8">
    <source>
        <dbReference type="PROSITE" id="PS50928"/>
    </source>
</evidence>
<keyword evidence="3" id="KW-1003">Cell membrane</keyword>
<keyword evidence="4 7" id="KW-0812">Transmembrane</keyword>
<evidence type="ECO:0000313" key="9">
    <source>
        <dbReference type="EMBL" id="SLM14328.1"/>
    </source>
</evidence>
<evidence type="ECO:0000256" key="4">
    <source>
        <dbReference type="ARBA" id="ARBA00022692"/>
    </source>
</evidence>
<dbReference type="Gene3D" id="1.10.3720.10">
    <property type="entry name" value="MetI-like"/>
    <property type="match status" value="1"/>
</dbReference>
<evidence type="ECO:0000256" key="2">
    <source>
        <dbReference type="ARBA" id="ARBA00022448"/>
    </source>
</evidence>
<feature type="transmembrane region" description="Helical" evidence="7">
    <location>
        <begin position="234"/>
        <end position="253"/>
    </location>
</feature>
<feature type="domain" description="ABC transmembrane type-1" evidence="8">
    <location>
        <begin position="97"/>
        <end position="318"/>
    </location>
</feature>
<feature type="transmembrane region" description="Helical" evidence="7">
    <location>
        <begin position="101"/>
        <end position="122"/>
    </location>
</feature>
<evidence type="ECO:0000256" key="5">
    <source>
        <dbReference type="ARBA" id="ARBA00022989"/>
    </source>
</evidence>
<dbReference type="EMBL" id="FWDM01000025">
    <property type="protein sequence ID" value="SLM14328.1"/>
    <property type="molecule type" value="Genomic_DNA"/>
</dbReference>
<evidence type="ECO:0000256" key="3">
    <source>
        <dbReference type="ARBA" id="ARBA00022475"/>
    </source>
</evidence>
<reference evidence="9" key="1">
    <citation type="submission" date="2017-02" db="EMBL/GenBank/DDBJ databases">
        <authorList>
            <person name="Regsiter A."/>
            <person name="William W."/>
        </authorList>
    </citation>
    <scope>NUCLEOTIDE SEQUENCE</scope>
    <source>
        <strain evidence="9">Bib</strain>
    </source>
</reference>
<name>A0A3P3XK21_9SPIR</name>
<evidence type="ECO:0000256" key="1">
    <source>
        <dbReference type="ARBA" id="ARBA00004651"/>
    </source>
</evidence>
<comment type="similarity">
    <text evidence="7">Belongs to the binding-protein-dependent transport system permease family.</text>
</comment>
<dbReference type="SUPFAM" id="SSF161098">
    <property type="entry name" value="MetI-like"/>
    <property type="match status" value="1"/>
</dbReference>
<keyword evidence="6 7" id="KW-0472">Membrane</keyword>
<dbReference type="InterPro" id="IPR000515">
    <property type="entry name" value="MetI-like"/>
</dbReference>
<dbReference type="InterPro" id="IPR050809">
    <property type="entry name" value="UgpAE/MalFG_permease"/>
</dbReference>
<gene>
    <name evidence="9" type="ORF">SPIROBIBN47_310099</name>
</gene>
<keyword evidence="5 7" id="KW-1133">Transmembrane helix</keyword>
<accession>A0A3P3XK21</accession>
<sequence>MRGRAGRSLSDRPGKAGSSEARPILYLSEVDVRKYSFLWMLFPALLLYTVFIAYPFFSSLGLSFYDWPGIGPKKFIGLSNYKNILSGFMAPEFYRALGHNIVFFIWSLILSVVPGLFFAFLLSADIKGTKFLKVIYFFPNTLAIVVVGFLWGLLLNPQWGLVNQLFRVLGLGFLAKPWLGNTSTALPTIIFVTAWRGLGFYILVYLAAILGIDREMTEAARIDGATEMQIAGRIILPHLLPIIATTSMLKFIWTFNIFDIVYAMEGTQGGPAGSTDVLGTLFYRIAFGGLGSSQVGMGLGATVVTLIFLLVFPVSIFYVFIVEKRVERGE</sequence>
<dbReference type="PROSITE" id="PS50928">
    <property type="entry name" value="ABC_TM1"/>
    <property type="match status" value="1"/>
</dbReference>
<evidence type="ECO:0000256" key="6">
    <source>
        <dbReference type="ARBA" id="ARBA00023136"/>
    </source>
</evidence>
<protein>
    <submittedName>
        <fullName evidence="9">Permease component of ABC-type sugar transporter</fullName>
    </submittedName>
</protein>
<feature type="transmembrane region" description="Helical" evidence="7">
    <location>
        <begin position="189"/>
        <end position="213"/>
    </location>
</feature>
<feature type="transmembrane region" description="Helical" evidence="7">
    <location>
        <begin position="299"/>
        <end position="321"/>
    </location>
</feature>
<dbReference type="CDD" id="cd06261">
    <property type="entry name" value="TM_PBP2"/>
    <property type="match status" value="1"/>
</dbReference>
<dbReference type="InterPro" id="IPR035906">
    <property type="entry name" value="MetI-like_sf"/>
</dbReference>
<feature type="transmembrane region" description="Helical" evidence="7">
    <location>
        <begin position="134"/>
        <end position="154"/>
    </location>
</feature>
<dbReference type="AlphaFoldDB" id="A0A3P3XK21"/>
<dbReference type="PANTHER" id="PTHR43227">
    <property type="entry name" value="BLL4140 PROTEIN"/>
    <property type="match status" value="1"/>
</dbReference>
<keyword evidence="2 7" id="KW-0813">Transport</keyword>
<dbReference type="GO" id="GO:0005886">
    <property type="term" value="C:plasma membrane"/>
    <property type="evidence" value="ECO:0007669"/>
    <property type="project" value="UniProtKB-SubCell"/>
</dbReference>
<evidence type="ECO:0000256" key="7">
    <source>
        <dbReference type="RuleBase" id="RU363032"/>
    </source>
</evidence>
<keyword evidence="9" id="KW-0762">Sugar transport</keyword>
<organism evidence="9">
    <name type="scientific">uncultured spirochete</name>
    <dbReference type="NCBI Taxonomy" id="156406"/>
    <lineage>
        <taxon>Bacteria</taxon>
        <taxon>Pseudomonadati</taxon>
        <taxon>Spirochaetota</taxon>
        <taxon>Spirochaetia</taxon>
        <taxon>Spirochaetales</taxon>
        <taxon>environmental samples</taxon>
    </lineage>
</organism>
<dbReference type="Pfam" id="PF00528">
    <property type="entry name" value="BPD_transp_1"/>
    <property type="match status" value="1"/>
</dbReference>